<evidence type="ECO:0000256" key="5">
    <source>
        <dbReference type="ARBA" id="ARBA00023136"/>
    </source>
</evidence>
<protein>
    <submittedName>
        <fullName evidence="8">LTA synthase family protein</fullName>
    </submittedName>
</protein>
<comment type="caution">
    <text evidence="8">The sequence shown here is derived from an EMBL/GenBank/DDBJ whole genome shotgun (WGS) entry which is preliminary data.</text>
</comment>
<dbReference type="EMBL" id="JBHSEW010000002">
    <property type="protein sequence ID" value="MFC4621213.1"/>
    <property type="molecule type" value="Genomic_DNA"/>
</dbReference>
<feature type="domain" description="Sulfatase N-terminal" evidence="7">
    <location>
        <begin position="230"/>
        <end position="495"/>
    </location>
</feature>
<reference evidence="9" key="1">
    <citation type="journal article" date="2019" name="Int. J. Syst. Evol. Microbiol.">
        <title>The Global Catalogue of Microorganisms (GCM) 10K type strain sequencing project: providing services to taxonomists for standard genome sequencing and annotation.</title>
        <authorList>
            <consortium name="The Broad Institute Genomics Platform"/>
            <consortium name="The Broad Institute Genome Sequencing Center for Infectious Disease"/>
            <person name="Wu L."/>
            <person name="Ma J."/>
        </authorList>
    </citation>
    <scope>NUCLEOTIDE SEQUENCE [LARGE SCALE GENOMIC DNA]</scope>
    <source>
        <strain evidence="9">JCM 11650</strain>
    </source>
</reference>
<evidence type="ECO:0000256" key="1">
    <source>
        <dbReference type="ARBA" id="ARBA00004651"/>
    </source>
</evidence>
<accession>A0ABV9GVX2</accession>
<keyword evidence="9" id="KW-1185">Reference proteome</keyword>
<dbReference type="CDD" id="cd16015">
    <property type="entry name" value="LTA_synthase"/>
    <property type="match status" value="1"/>
</dbReference>
<feature type="transmembrane region" description="Helical" evidence="6">
    <location>
        <begin position="63"/>
        <end position="82"/>
    </location>
</feature>
<evidence type="ECO:0000313" key="8">
    <source>
        <dbReference type="EMBL" id="MFC4621213.1"/>
    </source>
</evidence>
<sequence length="525" mass="58173">MVPSSGFLLPWCAALAGLGLSILLEQCMQPRPPLRRPVAAWAVHIGVWLVLHGVLTALLGRPWFAMAAGLAALLTVVLVNNAKFKALHEPFVFQDYEYFTDAIRYPRLYIPFFGWWKFLLATAGFVAAVGIGWWWEEVPAARWSVTGQAGALAWQCLLGSVLLVLGSRQRLNLGLDAQRDVLALGLLAALWRYALMGRRLPQAQGAFAADTQKKAGQQGAASSLPPRRLPDLVAVQSESFFDARVLFAGIRPQVLEHLDALQAEAFVHGSMEVPAWGANTVRTEFAFLTGIEGTDLGVHQFNPYRAVAGGWQVASLAQYLQRLGYRTVCVHPYPAGFYLRHKVYPLLGFDAFIDIRDFSDAERYGPYVSDAAVTEKIMQLLHERADGDKPLFVFAITMENHGPLHLERVAPEDVQQLYGTVPPAGCDDLTIYLRHLRNANRMIGSLRMQLDALERPASLCWYGDHVPIMPKVYATFGQPSGLVPYACWRNSAARSNAAERDLAPQLLTADTLSRQWLAGLGLWRD</sequence>
<evidence type="ECO:0000256" key="3">
    <source>
        <dbReference type="ARBA" id="ARBA00022692"/>
    </source>
</evidence>
<proteinExistence type="predicted"/>
<evidence type="ECO:0000259" key="7">
    <source>
        <dbReference type="Pfam" id="PF00884"/>
    </source>
</evidence>
<dbReference type="InterPro" id="IPR000917">
    <property type="entry name" value="Sulfatase_N"/>
</dbReference>
<dbReference type="InterPro" id="IPR017850">
    <property type="entry name" value="Alkaline_phosphatase_core_sf"/>
</dbReference>
<dbReference type="PANTHER" id="PTHR47371">
    <property type="entry name" value="LIPOTEICHOIC ACID SYNTHASE"/>
    <property type="match status" value="1"/>
</dbReference>
<feature type="transmembrane region" description="Helical" evidence="6">
    <location>
        <begin position="147"/>
        <end position="165"/>
    </location>
</feature>
<evidence type="ECO:0000256" key="4">
    <source>
        <dbReference type="ARBA" id="ARBA00022989"/>
    </source>
</evidence>
<dbReference type="InterPro" id="IPR050448">
    <property type="entry name" value="OpgB/LTA_synthase_biosynth"/>
</dbReference>
<feature type="transmembrane region" description="Helical" evidence="6">
    <location>
        <begin position="114"/>
        <end position="135"/>
    </location>
</feature>
<evidence type="ECO:0000313" key="9">
    <source>
        <dbReference type="Proteomes" id="UP001595967"/>
    </source>
</evidence>
<dbReference type="Proteomes" id="UP001595967">
    <property type="component" value="Unassembled WGS sequence"/>
</dbReference>
<keyword evidence="5 6" id="KW-0472">Membrane</keyword>
<feature type="transmembrane region" description="Helical" evidence="6">
    <location>
        <begin position="38"/>
        <end position="57"/>
    </location>
</feature>
<dbReference type="Gene3D" id="3.40.720.10">
    <property type="entry name" value="Alkaline Phosphatase, subunit A"/>
    <property type="match status" value="1"/>
</dbReference>
<feature type="transmembrane region" description="Helical" evidence="6">
    <location>
        <begin position="177"/>
        <end position="194"/>
    </location>
</feature>
<gene>
    <name evidence="8" type="ORF">ACFO3A_03170</name>
</gene>
<evidence type="ECO:0000256" key="2">
    <source>
        <dbReference type="ARBA" id="ARBA00022475"/>
    </source>
</evidence>
<name>A0ABV9GVX2_9BURK</name>
<keyword evidence="4 6" id="KW-1133">Transmembrane helix</keyword>
<dbReference type="SUPFAM" id="SSF53649">
    <property type="entry name" value="Alkaline phosphatase-like"/>
    <property type="match status" value="1"/>
</dbReference>
<feature type="transmembrane region" description="Helical" evidence="6">
    <location>
        <begin position="6"/>
        <end position="26"/>
    </location>
</feature>
<dbReference type="Pfam" id="PF00884">
    <property type="entry name" value="Sulfatase"/>
    <property type="match status" value="1"/>
</dbReference>
<comment type="subcellular location">
    <subcellularLocation>
        <location evidence="1">Cell membrane</location>
        <topology evidence="1">Multi-pass membrane protein</topology>
    </subcellularLocation>
</comment>
<organism evidence="8 9">
    <name type="scientific">Comamonas nitrativorans</name>
    <dbReference type="NCBI Taxonomy" id="108437"/>
    <lineage>
        <taxon>Bacteria</taxon>
        <taxon>Pseudomonadati</taxon>
        <taxon>Pseudomonadota</taxon>
        <taxon>Betaproteobacteria</taxon>
        <taxon>Burkholderiales</taxon>
        <taxon>Comamonadaceae</taxon>
        <taxon>Comamonas</taxon>
    </lineage>
</organism>
<dbReference type="RefSeq" id="WP_377723930.1">
    <property type="nucleotide sequence ID" value="NZ_JBHSEW010000002.1"/>
</dbReference>
<dbReference type="PANTHER" id="PTHR47371:SF3">
    <property type="entry name" value="PHOSPHOGLYCEROL TRANSFERASE I"/>
    <property type="match status" value="1"/>
</dbReference>
<keyword evidence="2" id="KW-1003">Cell membrane</keyword>
<keyword evidence="3 6" id="KW-0812">Transmembrane</keyword>
<evidence type="ECO:0000256" key="6">
    <source>
        <dbReference type="SAM" id="Phobius"/>
    </source>
</evidence>